<dbReference type="GO" id="GO:0016301">
    <property type="term" value="F:kinase activity"/>
    <property type="evidence" value="ECO:0007669"/>
    <property type="project" value="UniProtKB-KW"/>
</dbReference>
<comment type="caution">
    <text evidence="12">The sequence shown here is derived from an EMBL/GenBank/DDBJ whole genome shotgun (WGS) entry which is preliminary data.</text>
</comment>
<comment type="subcellular location">
    <subcellularLocation>
        <location evidence="1">Plastid</location>
        <location evidence="1">Chloroplast membrane</location>
        <topology evidence="1">Multi-pass membrane protein</topology>
    </subcellularLocation>
</comment>
<evidence type="ECO:0000256" key="11">
    <source>
        <dbReference type="SAM" id="Phobius"/>
    </source>
</evidence>
<dbReference type="Proteomes" id="UP000195402">
    <property type="component" value="Unassembled WGS sequence"/>
</dbReference>
<dbReference type="OrthoDB" id="5673at2759"/>
<keyword evidence="9 11" id="KW-1133">Transmembrane helix</keyword>
<dbReference type="OMA" id="NSHYHRI"/>
<evidence type="ECO:0000256" key="3">
    <source>
        <dbReference type="ARBA" id="ARBA00022528"/>
    </source>
</evidence>
<dbReference type="STRING" id="56857.A0A200PX22"/>
<gene>
    <name evidence="12" type="ORF">BVC80_9093g110</name>
</gene>
<feature type="transmembrane region" description="Helical" evidence="11">
    <location>
        <begin position="93"/>
        <end position="111"/>
    </location>
</feature>
<keyword evidence="4" id="KW-0934">Plastid</keyword>
<dbReference type="PANTHER" id="PTHR32523:SF7">
    <property type="entry name" value="FARNESOL KINASE, CHLOROPLASTIC"/>
    <property type="match status" value="1"/>
</dbReference>
<evidence type="ECO:0000256" key="10">
    <source>
        <dbReference type="ARBA" id="ARBA00023136"/>
    </source>
</evidence>
<evidence type="ECO:0000256" key="9">
    <source>
        <dbReference type="ARBA" id="ARBA00022989"/>
    </source>
</evidence>
<evidence type="ECO:0000313" key="13">
    <source>
        <dbReference type="Proteomes" id="UP000195402"/>
    </source>
</evidence>
<evidence type="ECO:0000313" key="12">
    <source>
        <dbReference type="EMBL" id="OVA02761.1"/>
    </source>
</evidence>
<keyword evidence="13" id="KW-1185">Reference proteome</keyword>
<feature type="transmembrane region" description="Helical" evidence="11">
    <location>
        <begin position="254"/>
        <end position="274"/>
    </location>
</feature>
<evidence type="ECO:0000256" key="1">
    <source>
        <dbReference type="ARBA" id="ARBA00004508"/>
    </source>
</evidence>
<sequence length="328" mass="35671">MAMAMVMADVAYVSARSTLLVKKKKKNRKISVFNFRHIIGLIIPNLRIHSKTPYAIPPGRVVFGNNFGLRAGGSRFNFLTTSVKASMFPQNPMLNDICAAAIAGAVALSLLQFWGEIAKRRILKDQKLIRKIVHINIGLVFMLLWPLFSYECQAAVLAALVPGVNIIRMLVLGLGILKDEAMVKSMSRSGDYRELLKGPLYYASTITLASVVYWRTSPIAIAAICNLCAGDGVADIVGRRFGSKKLPHNRNKSYAGSIAMAAAGFLASVGYMHYFSQFGFIEESPGLVLGFLIVSLVAALVESLPISTELDDNLTVPLTSILVGSLVF</sequence>
<dbReference type="GO" id="GO:0016779">
    <property type="term" value="F:nucleotidyltransferase activity"/>
    <property type="evidence" value="ECO:0007669"/>
    <property type="project" value="UniProtKB-KW"/>
</dbReference>
<keyword evidence="10 11" id="KW-0472">Membrane</keyword>
<keyword evidence="5 12" id="KW-0808">Transferase</keyword>
<dbReference type="GO" id="GO:0031969">
    <property type="term" value="C:chloroplast membrane"/>
    <property type="evidence" value="ECO:0007669"/>
    <property type="project" value="UniProtKB-SubCell"/>
</dbReference>
<comment type="similarity">
    <text evidence="2">Belongs to the polyprenol kinase family.</text>
</comment>
<dbReference type="InterPro" id="IPR039606">
    <property type="entry name" value="Phytol/farnesol_kinase"/>
</dbReference>
<evidence type="ECO:0000256" key="5">
    <source>
        <dbReference type="ARBA" id="ARBA00022679"/>
    </source>
</evidence>
<dbReference type="AlphaFoldDB" id="A0A200PX22"/>
<evidence type="ECO:0000256" key="6">
    <source>
        <dbReference type="ARBA" id="ARBA00022692"/>
    </source>
</evidence>
<evidence type="ECO:0000256" key="7">
    <source>
        <dbReference type="ARBA" id="ARBA00022777"/>
    </source>
</evidence>
<dbReference type="FunCoup" id="A0A200PX22">
    <property type="interactions" value="25"/>
</dbReference>
<keyword evidence="3" id="KW-0150">Chloroplast</keyword>
<evidence type="ECO:0000256" key="2">
    <source>
        <dbReference type="ARBA" id="ARBA00010794"/>
    </source>
</evidence>
<protein>
    <submittedName>
        <fullName evidence="12">Phosphatidate cytidylyltransferase</fullName>
    </submittedName>
</protein>
<evidence type="ECO:0000256" key="4">
    <source>
        <dbReference type="ARBA" id="ARBA00022640"/>
    </source>
</evidence>
<name>A0A200PX22_MACCD</name>
<keyword evidence="12" id="KW-0548">Nucleotidyltransferase</keyword>
<dbReference type="EMBL" id="MVGT01003948">
    <property type="protein sequence ID" value="OVA02761.1"/>
    <property type="molecule type" value="Genomic_DNA"/>
</dbReference>
<organism evidence="12 13">
    <name type="scientific">Macleaya cordata</name>
    <name type="common">Five-seeded plume-poppy</name>
    <name type="synonym">Bocconia cordata</name>
    <dbReference type="NCBI Taxonomy" id="56857"/>
    <lineage>
        <taxon>Eukaryota</taxon>
        <taxon>Viridiplantae</taxon>
        <taxon>Streptophyta</taxon>
        <taxon>Embryophyta</taxon>
        <taxon>Tracheophyta</taxon>
        <taxon>Spermatophyta</taxon>
        <taxon>Magnoliopsida</taxon>
        <taxon>Ranunculales</taxon>
        <taxon>Papaveraceae</taxon>
        <taxon>Papaveroideae</taxon>
        <taxon>Macleaya</taxon>
    </lineage>
</organism>
<keyword evidence="8" id="KW-0809">Transit peptide</keyword>
<accession>A0A200PX22</accession>
<keyword evidence="7" id="KW-0418">Kinase</keyword>
<dbReference type="PANTHER" id="PTHR32523">
    <property type="entry name" value="PHYTOL KINASE 1, CHLOROPLASTIC"/>
    <property type="match status" value="1"/>
</dbReference>
<feature type="transmembrane region" description="Helical" evidence="11">
    <location>
        <begin position="286"/>
        <end position="304"/>
    </location>
</feature>
<keyword evidence="6 11" id="KW-0812">Transmembrane</keyword>
<dbReference type="InParanoid" id="A0A200PX22"/>
<feature type="transmembrane region" description="Helical" evidence="11">
    <location>
        <begin position="154"/>
        <end position="177"/>
    </location>
</feature>
<evidence type="ECO:0000256" key="8">
    <source>
        <dbReference type="ARBA" id="ARBA00022946"/>
    </source>
</evidence>
<reference evidence="12 13" key="1">
    <citation type="journal article" date="2017" name="Mol. Plant">
        <title>The Genome of Medicinal Plant Macleaya cordata Provides New Insights into Benzylisoquinoline Alkaloids Metabolism.</title>
        <authorList>
            <person name="Liu X."/>
            <person name="Liu Y."/>
            <person name="Huang P."/>
            <person name="Ma Y."/>
            <person name="Qing Z."/>
            <person name="Tang Q."/>
            <person name="Cao H."/>
            <person name="Cheng P."/>
            <person name="Zheng Y."/>
            <person name="Yuan Z."/>
            <person name="Zhou Y."/>
            <person name="Liu J."/>
            <person name="Tang Z."/>
            <person name="Zhuo Y."/>
            <person name="Zhang Y."/>
            <person name="Yu L."/>
            <person name="Huang J."/>
            <person name="Yang P."/>
            <person name="Peng Q."/>
            <person name="Zhang J."/>
            <person name="Jiang W."/>
            <person name="Zhang Z."/>
            <person name="Lin K."/>
            <person name="Ro D.K."/>
            <person name="Chen X."/>
            <person name="Xiong X."/>
            <person name="Shang Y."/>
            <person name="Huang S."/>
            <person name="Zeng J."/>
        </authorList>
    </citation>
    <scope>NUCLEOTIDE SEQUENCE [LARGE SCALE GENOMIC DNA]</scope>
    <source>
        <strain evidence="13">cv. BLH2017</strain>
        <tissue evidence="12">Root</tissue>
    </source>
</reference>
<proteinExistence type="inferred from homology"/>
<feature type="transmembrane region" description="Helical" evidence="11">
    <location>
        <begin position="132"/>
        <end position="148"/>
    </location>
</feature>